<dbReference type="Gene3D" id="2.30.180.10">
    <property type="entry name" value="FAS1 domain"/>
    <property type="match status" value="1"/>
</dbReference>
<dbReference type="EMBL" id="LVYD01000002">
    <property type="protein sequence ID" value="OQP66326.1"/>
    <property type="molecule type" value="Genomic_DNA"/>
</dbReference>
<name>A0A1V9G784_9BACT</name>
<keyword evidence="2" id="KW-1185">Reference proteome</keyword>
<organism evidence="1 2">
    <name type="scientific">Niastella vici</name>
    <dbReference type="NCBI Taxonomy" id="1703345"/>
    <lineage>
        <taxon>Bacteria</taxon>
        <taxon>Pseudomonadati</taxon>
        <taxon>Bacteroidota</taxon>
        <taxon>Chitinophagia</taxon>
        <taxon>Chitinophagales</taxon>
        <taxon>Chitinophagaceae</taxon>
        <taxon>Niastella</taxon>
    </lineage>
</organism>
<evidence type="ECO:0000313" key="2">
    <source>
        <dbReference type="Proteomes" id="UP000192796"/>
    </source>
</evidence>
<comment type="caution">
    <text evidence="1">The sequence shown here is derived from an EMBL/GenBank/DDBJ whole genome shotgun (WGS) entry which is preliminary data.</text>
</comment>
<accession>A0A1V9G784</accession>
<proteinExistence type="predicted"/>
<dbReference type="STRING" id="1703345.A3860_12545"/>
<evidence type="ECO:0000313" key="1">
    <source>
        <dbReference type="EMBL" id="OQP66326.1"/>
    </source>
</evidence>
<gene>
    <name evidence="1" type="ORF">A3860_12545</name>
</gene>
<evidence type="ECO:0008006" key="3">
    <source>
        <dbReference type="Google" id="ProtNLM"/>
    </source>
</evidence>
<protein>
    <recommendedName>
        <fullName evidence="3">FAS1 domain-containing protein</fullName>
    </recommendedName>
</protein>
<dbReference type="SUPFAM" id="SSF82153">
    <property type="entry name" value="FAS1 domain"/>
    <property type="match status" value="1"/>
</dbReference>
<dbReference type="InterPro" id="IPR036378">
    <property type="entry name" value="FAS1_dom_sf"/>
</dbReference>
<sequence>MKTGKAILLAGLFITAIVLFTECKKDYITGGSVQDVDQYTRTTTYDVLKSNALYDTLVQLIDAAGLKSKINESNNTFFAPSDYSVRSYLNQRTLAAQAINQYAQWGMDSLIYYLKNNIKGTADSLRLYLIHKPLNFSVLTSTGAVYPTELAGDSAIVSWEFTRNSNLGYSSLVSGVPQLVYFTQLWHHYDVSEATPAGDVPPNIGVHTLCKTSGIITQTGIMNALDNSHILFFYGTKK</sequence>
<dbReference type="Proteomes" id="UP000192796">
    <property type="component" value="Unassembled WGS sequence"/>
</dbReference>
<dbReference type="AlphaFoldDB" id="A0A1V9G784"/>
<dbReference type="RefSeq" id="WP_081145263.1">
    <property type="nucleotide sequence ID" value="NZ_LVYD01000002.1"/>
</dbReference>
<dbReference type="OrthoDB" id="655802at2"/>
<reference evidence="1 2" key="1">
    <citation type="submission" date="2016-03" db="EMBL/GenBank/DDBJ databases">
        <title>Niastella vici sp. nov., isolated from farmland soil.</title>
        <authorList>
            <person name="Chen L."/>
            <person name="Wang D."/>
            <person name="Yang S."/>
            <person name="Wang G."/>
        </authorList>
    </citation>
    <scope>NUCLEOTIDE SEQUENCE [LARGE SCALE GENOMIC DNA]</scope>
    <source>
        <strain evidence="1 2">DJ57</strain>
    </source>
</reference>